<accession>A0A2T0ZTI2</accession>
<evidence type="ECO:0000259" key="1">
    <source>
        <dbReference type="Pfam" id="PF08808"/>
    </source>
</evidence>
<dbReference type="EMBL" id="PVUE01000018">
    <property type="protein sequence ID" value="PRZ39661.1"/>
    <property type="molecule type" value="Genomic_DNA"/>
</dbReference>
<evidence type="ECO:0000313" key="3">
    <source>
        <dbReference type="Proteomes" id="UP000237752"/>
    </source>
</evidence>
<dbReference type="Proteomes" id="UP000237752">
    <property type="component" value="Unassembled WGS sequence"/>
</dbReference>
<dbReference type="InterPro" id="IPR014914">
    <property type="entry name" value="RES_dom"/>
</dbReference>
<proteinExistence type="predicted"/>
<name>A0A2T0ZTI2_9ACTN</name>
<sequence>MARSGNRFDVPGGGVLYLASTPSGCYAETLARYRPSARIIDAVRGEDPSFLVAGAVPADWRHRRLLVDVDLHQALPFLDIEAAATHTFLTAQLAADLTALGVNEIDVAAVRGPNRLVTRLVAGWAYAASDEQGNALYAGIRYVSRLGNHECWAVFDGTQVTQRRGRTIDLDDPDLLLVADEFGLRIF</sequence>
<protein>
    <submittedName>
        <fullName evidence="2">RES domain-containing protein</fullName>
    </submittedName>
</protein>
<dbReference type="Pfam" id="PF08808">
    <property type="entry name" value="RES"/>
    <property type="match status" value="1"/>
</dbReference>
<organism evidence="2 3">
    <name type="scientific">Antricoccus suffuscus</name>
    <dbReference type="NCBI Taxonomy" id="1629062"/>
    <lineage>
        <taxon>Bacteria</taxon>
        <taxon>Bacillati</taxon>
        <taxon>Actinomycetota</taxon>
        <taxon>Actinomycetes</taxon>
        <taxon>Geodermatophilales</taxon>
        <taxon>Antricoccaceae</taxon>
        <taxon>Antricoccus</taxon>
    </lineage>
</organism>
<dbReference type="AlphaFoldDB" id="A0A2T0ZTI2"/>
<feature type="domain" description="RES" evidence="1">
    <location>
        <begin position="2"/>
        <end position="157"/>
    </location>
</feature>
<keyword evidence="3" id="KW-1185">Reference proteome</keyword>
<evidence type="ECO:0000313" key="2">
    <source>
        <dbReference type="EMBL" id="PRZ39661.1"/>
    </source>
</evidence>
<comment type="caution">
    <text evidence="2">The sequence shown here is derived from an EMBL/GenBank/DDBJ whole genome shotgun (WGS) entry which is preliminary data.</text>
</comment>
<gene>
    <name evidence="2" type="ORF">CLV47_11825</name>
</gene>
<reference evidence="2 3" key="1">
    <citation type="submission" date="2018-03" db="EMBL/GenBank/DDBJ databases">
        <title>Genomic Encyclopedia of Archaeal and Bacterial Type Strains, Phase II (KMG-II): from individual species to whole genera.</title>
        <authorList>
            <person name="Goeker M."/>
        </authorList>
    </citation>
    <scope>NUCLEOTIDE SEQUENCE [LARGE SCALE GENOMIC DNA]</scope>
    <source>
        <strain evidence="2 3">DSM 100065</strain>
    </source>
</reference>